<feature type="binding site" evidence="8">
    <location>
        <begin position="113"/>
        <end position="116"/>
    </location>
    <ligand>
        <name>(6S)-5,6,7,8-tetrahydrofolate</name>
        <dbReference type="ChEBI" id="CHEBI:57453"/>
    </ligand>
</feature>
<dbReference type="STRING" id="261392.SAMN02745149_01490"/>
<reference evidence="11 12" key="1">
    <citation type="submission" date="2017-02" db="EMBL/GenBank/DDBJ databases">
        <authorList>
            <person name="Peterson S.W."/>
        </authorList>
    </citation>
    <scope>NUCLEOTIDE SEQUENCE [LARGE SCALE GENOMIC DNA]</scope>
    <source>
        <strain evidence="11 12">ATCC BAA-908</strain>
    </source>
</reference>
<dbReference type="Proteomes" id="UP000190423">
    <property type="component" value="Unassembled WGS sequence"/>
</dbReference>
<protein>
    <recommendedName>
        <fullName evidence="4 8">Methionyl-tRNA formyltransferase</fullName>
        <ecNumber evidence="3 8">2.1.2.9</ecNumber>
    </recommendedName>
</protein>
<comment type="similarity">
    <text evidence="2 8">Belongs to the Fmt family.</text>
</comment>
<dbReference type="CDD" id="cd08646">
    <property type="entry name" value="FMT_core_Met-tRNA-FMT_N"/>
    <property type="match status" value="1"/>
</dbReference>
<evidence type="ECO:0000256" key="7">
    <source>
        <dbReference type="ARBA" id="ARBA00048558"/>
    </source>
</evidence>
<dbReference type="Pfam" id="PF02911">
    <property type="entry name" value="Formyl_trans_C"/>
    <property type="match status" value="1"/>
</dbReference>
<dbReference type="CDD" id="cd08704">
    <property type="entry name" value="Met_tRNA_FMT_C"/>
    <property type="match status" value="1"/>
</dbReference>
<evidence type="ECO:0000256" key="4">
    <source>
        <dbReference type="ARBA" id="ARBA00016014"/>
    </source>
</evidence>
<dbReference type="InterPro" id="IPR044135">
    <property type="entry name" value="Met-tRNA-FMT_C"/>
</dbReference>
<keyword evidence="5 8" id="KW-0808">Transferase</keyword>
<evidence type="ECO:0000256" key="3">
    <source>
        <dbReference type="ARBA" id="ARBA00012261"/>
    </source>
</evidence>
<dbReference type="Gene3D" id="3.10.25.10">
    <property type="entry name" value="Formyl transferase, C-terminal domain"/>
    <property type="match status" value="1"/>
</dbReference>
<name>A0A1T4L7N0_TREPO</name>
<dbReference type="RefSeq" id="WP_078933397.1">
    <property type="nucleotide sequence ID" value="NZ_FUWG01000010.1"/>
</dbReference>
<feature type="domain" description="Formyl transferase C-terminal" evidence="10">
    <location>
        <begin position="209"/>
        <end position="314"/>
    </location>
</feature>
<proteinExistence type="inferred from homology"/>
<dbReference type="SUPFAM" id="SSF53328">
    <property type="entry name" value="Formyltransferase"/>
    <property type="match status" value="1"/>
</dbReference>
<sequence>MIRVLYAGSPDASAETLRILLEKSSSCGFEIAGVLTNPPSAQGRHKTPVPTATAVLARENALPVLEPEHLDGACREETAALNPDILVCFAYGHIFGPKFMSLFRFGGINLHPSALPQYRGCTPVPAAILNGDDTTAFTVQKVSEKMDEGNILAQVSVPLTKTETGGSLLNDAAVRGAELLCGVLADISKTGTVPEGRVQEGKATYTGIITKQDAKIDWSKSAEAVDAQVRAYFPSPAAWTTENGLSLKILSAVQVREDDSLVTEEMRAAAPGTVCAFIKQAGIFVRCGTGFLAVKNLQRQGKNAVDYKSFMNGARDFIGTHLE</sequence>
<dbReference type="InterPro" id="IPR036477">
    <property type="entry name" value="Formyl_transf_N_sf"/>
</dbReference>
<dbReference type="PANTHER" id="PTHR11138:SF5">
    <property type="entry name" value="METHIONYL-TRNA FORMYLTRANSFERASE, MITOCHONDRIAL"/>
    <property type="match status" value="1"/>
</dbReference>
<dbReference type="OrthoDB" id="9802815at2"/>
<evidence type="ECO:0000259" key="10">
    <source>
        <dbReference type="Pfam" id="PF02911"/>
    </source>
</evidence>
<organism evidence="11 12">
    <name type="scientific">Treponema porcinum</name>
    <dbReference type="NCBI Taxonomy" id="261392"/>
    <lineage>
        <taxon>Bacteria</taxon>
        <taxon>Pseudomonadati</taxon>
        <taxon>Spirochaetota</taxon>
        <taxon>Spirochaetia</taxon>
        <taxon>Spirochaetales</taxon>
        <taxon>Treponemataceae</taxon>
        <taxon>Treponema</taxon>
    </lineage>
</organism>
<evidence type="ECO:0000256" key="2">
    <source>
        <dbReference type="ARBA" id="ARBA00010699"/>
    </source>
</evidence>
<evidence type="ECO:0000256" key="1">
    <source>
        <dbReference type="ARBA" id="ARBA00002606"/>
    </source>
</evidence>
<dbReference type="Pfam" id="PF00551">
    <property type="entry name" value="Formyl_trans_N"/>
    <property type="match status" value="1"/>
</dbReference>
<dbReference type="GeneID" id="78316783"/>
<dbReference type="SUPFAM" id="SSF50486">
    <property type="entry name" value="FMT C-terminal domain-like"/>
    <property type="match status" value="1"/>
</dbReference>
<dbReference type="HAMAP" id="MF_00182">
    <property type="entry name" value="Formyl_trans"/>
    <property type="match status" value="1"/>
</dbReference>
<evidence type="ECO:0000256" key="6">
    <source>
        <dbReference type="ARBA" id="ARBA00022917"/>
    </source>
</evidence>
<evidence type="ECO:0000313" key="12">
    <source>
        <dbReference type="Proteomes" id="UP000190423"/>
    </source>
</evidence>
<dbReference type="InterPro" id="IPR005794">
    <property type="entry name" value="Fmt"/>
</dbReference>
<dbReference type="AlphaFoldDB" id="A0A1T4L7N0"/>
<dbReference type="GO" id="GO:0004479">
    <property type="term" value="F:methionyl-tRNA formyltransferase activity"/>
    <property type="evidence" value="ECO:0007669"/>
    <property type="project" value="UniProtKB-UniRule"/>
</dbReference>
<comment type="function">
    <text evidence="1 8">Attaches a formyl group to the free amino group of methionyl-tRNA(fMet). The formyl group appears to play a dual role in the initiator identity of N-formylmethionyl-tRNA by promoting its recognition by IF2 and preventing the misappropriation of this tRNA by the elongation apparatus.</text>
</comment>
<evidence type="ECO:0000313" key="11">
    <source>
        <dbReference type="EMBL" id="SJZ50521.1"/>
    </source>
</evidence>
<evidence type="ECO:0000259" key="9">
    <source>
        <dbReference type="Pfam" id="PF00551"/>
    </source>
</evidence>
<dbReference type="NCBIfam" id="TIGR00460">
    <property type="entry name" value="fmt"/>
    <property type="match status" value="1"/>
</dbReference>
<dbReference type="InterPro" id="IPR002376">
    <property type="entry name" value="Formyl_transf_N"/>
</dbReference>
<dbReference type="EC" id="2.1.2.9" evidence="3 8"/>
<dbReference type="EMBL" id="FUWG01000010">
    <property type="protein sequence ID" value="SJZ50521.1"/>
    <property type="molecule type" value="Genomic_DNA"/>
</dbReference>
<evidence type="ECO:0000256" key="5">
    <source>
        <dbReference type="ARBA" id="ARBA00022679"/>
    </source>
</evidence>
<keyword evidence="12" id="KW-1185">Reference proteome</keyword>
<dbReference type="InterPro" id="IPR005793">
    <property type="entry name" value="Formyl_trans_C"/>
</dbReference>
<dbReference type="PANTHER" id="PTHR11138">
    <property type="entry name" value="METHIONYL-TRNA FORMYLTRANSFERASE"/>
    <property type="match status" value="1"/>
</dbReference>
<gene>
    <name evidence="8" type="primary">fmt</name>
    <name evidence="11" type="ORF">SAMN02745149_01490</name>
</gene>
<dbReference type="InterPro" id="IPR041711">
    <property type="entry name" value="Met-tRNA-FMT_N"/>
</dbReference>
<dbReference type="InterPro" id="IPR037022">
    <property type="entry name" value="Formyl_trans_C_sf"/>
</dbReference>
<keyword evidence="6 8" id="KW-0648">Protein biosynthesis</keyword>
<feature type="domain" description="Formyl transferase N-terminal" evidence="9">
    <location>
        <begin position="11"/>
        <end position="180"/>
    </location>
</feature>
<comment type="catalytic activity">
    <reaction evidence="7 8">
        <text>L-methionyl-tRNA(fMet) + (6R)-10-formyltetrahydrofolate = N-formyl-L-methionyl-tRNA(fMet) + (6S)-5,6,7,8-tetrahydrofolate + H(+)</text>
        <dbReference type="Rhea" id="RHEA:24380"/>
        <dbReference type="Rhea" id="RHEA-COMP:9952"/>
        <dbReference type="Rhea" id="RHEA-COMP:9953"/>
        <dbReference type="ChEBI" id="CHEBI:15378"/>
        <dbReference type="ChEBI" id="CHEBI:57453"/>
        <dbReference type="ChEBI" id="CHEBI:78530"/>
        <dbReference type="ChEBI" id="CHEBI:78844"/>
        <dbReference type="ChEBI" id="CHEBI:195366"/>
        <dbReference type="EC" id="2.1.2.9"/>
    </reaction>
</comment>
<dbReference type="InterPro" id="IPR011034">
    <property type="entry name" value="Formyl_transferase-like_C_sf"/>
</dbReference>
<accession>A0A1T4L7N0</accession>
<dbReference type="Gene3D" id="3.40.50.170">
    <property type="entry name" value="Formyl transferase, N-terminal domain"/>
    <property type="match status" value="1"/>
</dbReference>
<evidence type="ECO:0000256" key="8">
    <source>
        <dbReference type="HAMAP-Rule" id="MF_00182"/>
    </source>
</evidence>